<gene>
    <name evidence="3" type="ORF">pipiens_011164</name>
</gene>
<dbReference type="CDD" id="cd01650">
    <property type="entry name" value="RT_nLTR_like"/>
    <property type="match status" value="1"/>
</dbReference>
<dbReference type="PROSITE" id="PS50878">
    <property type="entry name" value="RT_POL"/>
    <property type="match status" value="1"/>
</dbReference>
<feature type="region of interest" description="Disordered" evidence="1">
    <location>
        <begin position="443"/>
        <end position="463"/>
    </location>
</feature>
<keyword evidence="4" id="KW-1185">Reference proteome</keyword>
<reference evidence="3 4" key="1">
    <citation type="submission" date="2024-05" db="EMBL/GenBank/DDBJ databases">
        <title>Culex pipiens pipiens assembly and annotation.</title>
        <authorList>
            <person name="Alout H."/>
            <person name="Durand T."/>
        </authorList>
    </citation>
    <scope>NUCLEOTIDE SEQUENCE [LARGE SCALE GENOMIC DNA]</scope>
    <source>
        <strain evidence="3">HA-2024</strain>
        <tissue evidence="3">Whole body</tissue>
    </source>
</reference>
<proteinExistence type="predicted"/>
<name>A0ABD1DAM5_CULPP</name>
<dbReference type="EMBL" id="JBEHCU010007100">
    <property type="protein sequence ID" value="KAL1395549.1"/>
    <property type="molecule type" value="Genomic_DNA"/>
</dbReference>
<dbReference type="Proteomes" id="UP001562425">
    <property type="component" value="Unassembled WGS sequence"/>
</dbReference>
<organism evidence="3 4">
    <name type="scientific">Culex pipiens pipiens</name>
    <name type="common">Northern house mosquito</name>
    <dbReference type="NCBI Taxonomy" id="38569"/>
    <lineage>
        <taxon>Eukaryota</taxon>
        <taxon>Metazoa</taxon>
        <taxon>Ecdysozoa</taxon>
        <taxon>Arthropoda</taxon>
        <taxon>Hexapoda</taxon>
        <taxon>Insecta</taxon>
        <taxon>Pterygota</taxon>
        <taxon>Neoptera</taxon>
        <taxon>Endopterygota</taxon>
        <taxon>Diptera</taxon>
        <taxon>Nematocera</taxon>
        <taxon>Culicoidea</taxon>
        <taxon>Culicidae</taxon>
        <taxon>Culicinae</taxon>
        <taxon>Culicini</taxon>
        <taxon>Culex</taxon>
        <taxon>Culex</taxon>
    </lineage>
</organism>
<accession>A0ABD1DAM5</accession>
<sequence length="463" mass="52897">MMKMSAAFFPQTRRRIQRTPPWWNAHLRNLRNQLRKARKRFLLRSSWGNKVTLSYLETEFAEQQDTSYRNYFAGVQDSLQSNPKNFWSYVKERKQVGEIPTEMSYREEKSTSPEAAANLFARFFESVHSPTEPTVTAEQLNELVTFNINLPLLTVSVAEVKTALSSVDAAKGPGPDRIPPSVVKKCCNSLARPVTSIFNRSLSEGVFPSEWKVASIAPIHKSGSRSKIENYRSISILNCLAKILEKFLVDHIYPSVKNIVSEFQHGFMKQRSTTSNLMAYTNWIIRRMEKRQQVDAIYVDFAKAFDRVPHKLTIAKLTALGLPDWVTRWLNSYLSNRSAYVKVAGFLSSGYNIHSGVPQGSHLGPLFINDLCSRLQSSKLLYADDLKIFRQISDAGDVRAHQNDINKLLRWCAQNGMEVNEKKCKLISFYRIRRPILADADQPNEDHIYNTSKKLAPQPPNDS</sequence>
<dbReference type="GO" id="GO:0071897">
    <property type="term" value="P:DNA biosynthetic process"/>
    <property type="evidence" value="ECO:0007669"/>
    <property type="project" value="UniProtKB-ARBA"/>
</dbReference>
<protein>
    <recommendedName>
        <fullName evidence="2">Reverse transcriptase domain-containing protein</fullName>
    </recommendedName>
</protein>
<evidence type="ECO:0000256" key="1">
    <source>
        <dbReference type="SAM" id="MobiDB-lite"/>
    </source>
</evidence>
<dbReference type="AlphaFoldDB" id="A0ABD1DAM5"/>
<evidence type="ECO:0000313" key="4">
    <source>
        <dbReference type="Proteomes" id="UP001562425"/>
    </source>
</evidence>
<dbReference type="PANTHER" id="PTHR19446">
    <property type="entry name" value="REVERSE TRANSCRIPTASES"/>
    <property type="match status" value="1"/>
</dbReference>
<feature type="domain" description="Reverse transcriptase" evidence="2">
    <location>
        <begin position="200"/>
        <end position="463"/>
    </location>
</feature>
<comment type="caution">
    <text evidence="3">The sequence shown here is derived from an EMBL/GenBank/DDBJ whole genome shotgun (WGS) entry which is preliminary data.</text>
</comment>
<evidence type="ECO:0000259" key="2">
    <source>
        <dbReference type="PROSITE" id="PS50878"/>
    </source>
</evidence>
<dbReference type="InterPro" id="IPR043502">
    <property type="entry name" value="DNA/RNA_pol_sf"/>
</dbReference>
<dbReference type="InterPro" id="IPR000477">
    <property type="entry name" value="RT_dom"/>
</dbReference>
<evidence type="ECO:0000313" key="3">
    <source>
        <dbReference type="EMBL" id="KAL1395549.1"/>
    </source>
</evidence>
<dbReference type="Pfam" id="PF00078">
    <property type="entry name" value="RVT_1"/>
    <property type="match status" value="1"/>
</dbReference>
<dbReference type="SUPFAM" id="SSF56672">
    <property type="entry name" value="DNA/RNA polymerases"/>
    <property type="match status" value="1"/>
</dbReference>